<proteinExistence type="predicted"/>
<accession>A0ACB7CET3</accession>
<protein>
    <submittedName>
        <fullName evidence="1">Uncharacterized protein</fullName>
    </submittedName>
</protein>
<comment type="caution">
    <text evidence="1">The sequence shown here is derived from an EMBL/GenBank/DDBJ whole genome shotgun (WGS) entry which is preliminary data.</text>
</comment>
<organism evidence="1 2">
    <name type="scientific">Pneumocystis oryctolagi</name>
    <dbReference type="NCBI Taxonomy" id="42067"/>
    <lineage>
        <taxon>Eukaryota</taxon>
        <taxon>Fungi</taxon>
        <taxon>Dikarya</taxon>
        <taxon>Ascomycota</taxon>
        <taxon>Taphrinomycotina</taxon>
        <taxon>Pneumocystomycetes</taxon>
        <taxon>Pneumocystaceae</taxon>
        <taxon>Pneumocystis</taxon>
    </lineage>
</organism>
<name>A0ACB7CET3_9ASCO</name>
<evidence type="ECO:0000313" key="1">
    <source>
        <dbReference type="EMBL" id="KAG4306020.1"/>
    </source>
</evidence>
<dbReference type="EMBL" id="JABTEG010000001">
    <property type="protein sequence ID" value="KAG4306020.1"/>
    <property type="molecule type" value="Genomic_DNA"/>
</dbReference>
<dbReference type="Proteomes" id="UP000768646">
    <property type="component" value="Unassembled WGS sequence"/>
</dbReference>
<sequence>MGKRKTKMKRPKPKPRAPLDKTFNCLFCNHEKSIVCHMDKINQIGTLTCKVCGQMHQSIIHNLSAPVDIYSDWIDACDAVANQTNKSSKESYSNIDYNN</sequence>
<keyword evidence="2" id="KW-1185">Reference proteome</keyword>
<evidence type="ECO:0000313" key="2">
    <source>
        <dbReference type="Proteomes" id="UP000768646"/>
    </source>
</evidence>
<reference evidence="1 2" key="1">
    <citation type="journal article" date="2021" name="Commun. Biol.">
        <title>Genomic insights into the host specific adaptation of the Pneumocystis genus.</title>
        <authorList>
            <person name="Cisse O.H."/>
            <person name="Ma L."/>
            <person name="Dekker J.P."/>
            <person name="Khil P.P."/>
            <person name="Youn J.-H."/>
            <person name="Brenchley J.M."/>
            <person name="Blair R."/>
            <person name="Pahar B."/>
            <person name="Chabe M."/>
            <person name="Van Rompay K.K.A."/>
            <person name="Keesler R."/>
            <person name="Sukura A."/>
            <person name="Hirsch V."/>
            <person name="Kutty G."/>
            <person name="Liu Y."/>
            <person name="Peng L."/>
            <person name="Chen J."/>
            <person name="Song J."/>
            <person name="Weissenbacher-Lang C."/>
            <person name="Xu J."/>
            <person name="Upham N.S."/>
            <person name="Stajich J.E."/>
            <person name="Cuomo C.A."/>
            <person name="Cushion M.T."/>
            <person name="Kovacs J.A."/>
        </authorList>
    </citation>
    <scope>NUCLEOTIDE SEQUENCE [LARGE SCALE GENOMIC DNA]</scope>
    <source>
        <strain evidence="1 2">RABM</strain>
    </source>
</reference>
<gene>
    <name evidence="1" type="ORF">PORY_000008</name>
</gene>